<evidence type="ECO:0000256" key="1">
    <source>
        <dbReference type="SAM" id="Coils"/>
    </source>
</evidence>
<dbReference type="AlphaFoldDB" id="K0RMT4"/>
<dbReference type="CDD" id="cd14686">
    <property type="entry name" value="bZIP"/>
    <property type="match status" value="1"/>
</dbReference>
<accession>K0RMT4</accession>
<organism evidence="2 3">
    <name type="scientific">Thalassiosira oceanica</name>
    <name type="common">Marine diatom</name>
    <dbReference type="NCBI Taxonomy" id="159749"/>
    <lineage>
        <taxon>Eukaryota</taxon>
        <taxon>Sar</taxon>
        <taxon>Stramenopiles</taxon>
        <taxon>Ochrophyta</taxon>
        <taxon>Bacillariophyta</taxon>
        <taxon>Coscinodiscophyceae</taxon>
        <taxon>Thalassiosirophycidae</taxon>
        <taxon>Thalassiosirales</taxon>
        <taxon>Thalassiosiraceae</taxon>
        <taxon>Thalassiosira</taxon>
    </lineage>
</organism>
<keyword evidence="3" id="KW-1185">Reference proteome</keyword>
<sequence>MTRMADDGGGKRLEMPGVCDVESLQQRRIAELESEIEQLRLENAQLSGRGNHEVLPVDFEVVVTSRVDLSRIDTSIFTQITSYVGTSRELLGLALTCKSFGWRQTTSTLNWSLAEEVARQEVCSKATDVEMSSLPQYARGTTTWLSILHRFQHLLLFDVLLGNNIEYQNGDKSTVQTTAAIKSTVQGTATIYNAALSSGYVMSSGSHYAEFQIGETPFIGVVRPMPGLDAGAYQEEFYFVGESGLLPDFLAQRSDDWGDGDVHACEYFSFNGRMSWTDWEDAGHMGLQWEGKEWKIATMVIRLGCC</sequence>
<dbReference type="Proteomes" id="UP000266841">
    <property type="component" value="Unassembled WGS sequence"/>
</dbReference>
<reference evidence="2 3" key="1">
    <citation type="journal article" date="2012" name="Genome Biol.">
        <title>Genome and low-iron response of an oceanic diatom adapted to chronic iron limitation.</title>
        <authorList>
            <person name="Lommer M."/>
            <person name="Specht M."/>
            <person name="Roy A.S."/>
            <person name="Kraemer L."/>
            <person name="Andreson R."/>
            <person name="Gutowska M.A."/>
            <person name="Wolf J."/>
            <person name="Bergner S.V."/>
            <person name="Schilhabel M.B."/>
            <person name="Klostermeier U.C."/>
            <person name="Beiko R.G."/>
            <person name="Rosenstiel P."/>
            <person name="Hippler M."/>
            <person name="Laroche J."/>
        </authorList>
    </citation>
    <scope>NUCLEOTIDE SEQUENCE [LARGE SCALE GENOMIC DNA]</scope>
    <source>
        <strain evidence="2 3">CCMP1005</strain>
    </source>
</reference>
<comment type="caution">
    <text evidence="2">The sequence shown here is derived from an EMBL/GenBank/DDBJ whole genome shotgun (WGS) entry which is preliminary data.</text>
</comment>
<feature type="coiled-coil region" evidence="1">
    <location>
        <begin position="22"/>
        <end position="49"/>
    </location>
</feature>
<evidence type="ECO:0008006" key="4">
    <source>
        <dbReference type="Google" id="ProtNLM"/>
    </source>
</evidence>
<evidence type="ECO:0000313" key="3">
    <source>
        <dbReference type="Proteomes" id="UP000266841"/>
    </source>
</evidence>
<gene>
    <name evidence="2" type="ORF">THAOC_33185</name>
</gene>
<keyword evidence="1" id="KW-0175">Coiled coil</keyword>
<dbReference type="EMBL" id="AGNL01046336">
    <property type="protein sequence ID" value="EJK48052.1"/>
    <property type="molecule type" value="Genomic_DNA"/>
</dbReference>
<name>K0RMT4_THAOC</name>
<protein>
    <recommendedName>
        <fullName evidence="4">F-box domain-containing protein</fullName>
    </recommendedName>
</protein>
<evidence type="ECO:0000313" key="2">
    <source>
        <dbReference type="EMBL" id="EJK48052.1"/>
    </source>
</evidence>
<proteinExistence type="predicted"/>